<evidence type="ECO:0000313" key="2">
    <source>
        <dbReference type="Proteomes" id="UP000887159"/>
    </source>
</evidence>
<evidence type="ECO:0000313" key="1">
    <source>
        <dbReference type="EMBL" id="GFY10732.1"/>
    </source>
</evidence>
<dbReference type="Proteomes" id="UP000887159">
    <property type="component" value="Unassembled WGS sequence"/>
</dbReference>
<proteinExistence type="predicted"/>
<protein>
    <submittedName>
        <fullName evidence="1">Uncharacterized protein</fullName>
    </submittedName>
</protein>
<sequence>MHRDPASTLKGGNTGICHRGVMQHSTRRTYFAQLHREKRRIGHQCIGLCADPIANMWSAWVKADHAATHHDISISTFLDIFWTINGTTLAPDQLASTIDDRLTSLLSRIVRMSGPVRSIVMLSTPCKRCCPGWPQWSCRR</sequence>
<organism evidence="1 2">
    <name type="scientific">Trichonephila clavipes</name>
    <name type="common">Golden silk orbweaver</name>
    <name type="synonym">Nephila clavipes</name>
    <dbReference type="NCBI Taxonomy" id="2585209"/>
    <lineage>
        <taxon>Eukaryota</taxon>
        <taxon>Metazoa</taxon>
        <taxon>Ecdysozoa</taxon>
        <taxon>Arthropoda</taxon>
        <taxon>Chelicerata</taxon>
        <taxon>Arachnida</taxon>
        <taxon>Araneae</taxon>
        <taxon>Araneomorphae</taxon>
        <taxon>Entelegynae</taxon>
        <taxon>Araneoidea</taxon>
        <taxon>Nephilidae</taxon>
        <taxon>Trichonephila</taxon>
    </lineage>
</organism>
<reference evidence="1" key="1">
    <citation type="submission" date="2020-08" db="EMBL/GenBank/DDBJ databases">
        <title>Multicomponent nature underlies the extraordinary mechanical properties of spider dragline silk.</title>
        <authorList>
            <person name="Kono N."/>
            <person name="Nakamura H."/>
            <person name="Mori M."/>
            <person name="Yoshida Y."/>
            <person name="Ohtoshi R."/>
            <person name="Malay A.D."/>
            <person name="Moran D.A.P."/>
            <person name="Tomita M."/>
            <person name="Numata K."/>
            <person name="Arakawa K."/>
        </authorList>
    </citation>
    <scope>NUCLEOTIDE SEQUENCE</scope>
</reference>
<name>A0A8X6VA66_TRICX</name>
<accession>A0A8X6VA66</accession>
<keyword evidence="2" id="KW-1185">Reference proteome</keyword>
<comment type="caution">
    <text evidence="1">The sequence shown here is derived from an EMBL/GenBank/DDBJ whole genome shotgun (WGS) entry which is preliminary data.</text>
</comment>
<dbReference type="AlphaFoldDB" id="A0A8X6VA66"/>
<dbReference type="EMBL" id="BMAU01021300">
    <property type="protein sequence ID" value="GFY10732.1"/>
    <property type="molecule type" value="Genomic_DNA"/>
</dbReference>
<gene>
    <name evidence="1" type="ORF">TNCV_2195531</name>
</gene>